<dbReference type="Gene3D" id="3.50.50.60">
    <property type="entry name" value="FAD/NAD(P)-binding domain"/>
    <property type="match status" value="1"/>
</dbReference>
<gene>
    <name evidence="6" type="ORF">D0Q02_16105</name>
</gene>
<keyword evidence="2" id="KW-0285">Flavoprotein</keyword>
<name>A0A372FXU9_9ACTN</name>
<keyword evidence="3" id="KW-0274">FAD</keyword>
<organism evidence="6 7">
    <name type="scientific">Micromonospora craniellae</name>
    <dbReference type="NCBI Taxonomy" id="2294034"/>
    <lineage>
        <taxon>Bacteria</taxon>
        <taxon>Bacillati</taxon>
        <taxon>Actinomycetota</taxon>
        <taxon>Actinomycetes</taxon>
        <taxon>Micromonosporales</taxon>
        <taxon>Micromonosporaceae</taxon>
        <taxon>Micromonospora</taxon>
    </lineage>
</organism>
<dbReference type="Pfam" id="PF01494">
    <property type="entry name" value="FAD_binding_3"/>
    <property type="match status" value="1"/>
</dbReference>
<dbReference type="InterPro" id="IPR036188">
    <property type="entry name" value="FAD/NAD-bd_sf"/>
</dbReference>
<dbReference type="SUPFAM" id="SSF51905">
    <property type="entry name" value="FAD/NAD(P)-binding domain"/>
    <property type="match status" value="1"/>
</dbReference>
<dbReference type="OrthoDB" id="9782160at2"/>
<dbReference type="EMBL" id="QVFU01000015">
    <property type="protein sequence ID" value="RFS45615.1"/>
    <property type="molecule type" value="Genomic_DNA"/>
</dbReference>
<evidence type="ECO:0000256" key="2">
    <source>
        <dbReference type="ARBA" id="ARBA00022630"/>
    </source>
</evidence>
<dbReference type="PANTHER" id="PTHR46496">
    <property type="match status" value="1"/>
</dbReference>
<evidence type="ECO:0000256" key="1">
    <source>
        <dbReference type="ARBA" id="ARBA00001974"/>
    </source>
</evidence>
<evidence type="ECO:0000313" key="6">
    <source>
        <dbReference type="EMBL" id="RFS45615.1"/>
    </source>
</evidence>
<comment type="cofactor">
    <cofactor evidence="1">
        <name>FAD</name>
        <dbReference type="ChEBI" id="CHEBI:57692"/>
    </cofactor>
</comment>
<dbReference type="Proteomes" id="UP000262621">
    <property type="component" value="Unassembled WGS sequence"/>
</dbReference>
<dbReference type="PRINTS" id="PR00420">
    <property type="entry name" value="RNGMNOXGNASE"/>
</dbReference>
<evidence type="ECO:0000256" key="4">
    <source>
        <dbReference type="ARBA" id="ARBA00023002"/>
    </source>
</evidence>
<proteinExistence type="predicted"/>
<protein>
    <recommendedName>
        <fullName evidence="5">FAD-binding domain-containing protein</fullName>
    </recommendedName>
</protein>
<evidence type="ECO:0000313" key="7">
    <source>
        <dbReference type="Proteomes" id="UP000262621"/>
    </source>
</evidence>
<dbReference type="AlphaFoldDB" id="A0A372FXU9"/>
<sequence>MHAAVIGGGIGGLAASIALRNAGHTTEVFERSAIGGIGVGLIITPNGLHALDALGHGIGADVRARGHVLSAHAEHMVLTYDGQSLGTIRYGEFAARHRSSFVVIRRKHLTETLRTVHGPDGLHSGRELAELSGTDRPAGRFRDGAPLAADLLVGADGIRSTVRARLHGPAAPRIAAYTLRGVTVGHPLPAELRDGLTVVGPGLGMFFAPLGTAELYWTATVDAGTDEWPRSPRAAYQRLLTTLHGWPQIAHHLVAGCDPAHLVVTDLADRPPLTSWGRGRTTLLGDAAHPMTNFLGQGANTTLEDAVVLGRRLAIPADPENDLRAYERERIDRTTPIVAAAGNLTQGEWGRDTPERFRRFLEDFLNGAFMHGVYGWTATSTPGSAGEVRV</sequence>
<comment type="caution">
    <text evidence="6">The sequence shown here is derived from an EMBL/GenBank/DDBJ whole genome shotgun (WGS) entry which is preliminary data.</text>
</comment>
<dbReference type="PANTHER" id="PTHR46496:SF1">
    <property type="entry name" value="ZEAXANTHIN EPOXIDASE, CHLOROPLASTIC"/>
    <property type="match status" value="1"/>
</dbReference>
<keyword evidence="4" id="KW-0560">Oxidoreductase</keyword>
<dbReference type="GO" id="GO:0016491">
    <property type="term" value="F:oxidoreductase activity"/>
    <property type="evidence" value="ECO:0007669"/>
    <property type="project" value="UniProtKB-KW"/>
</dbReference>
<evidence type="ECO:0000259" key="5">
    <source>
        <dbReference type="Pfam" id="PF01494"/>
    </source>
</evidence>
<evidence type="ECO:0000256" key="3">
    <source>
        <dbReference type="ARBA" id="ARBA00022827"/>
    </source>
</evidence>
<accession>A0A372FXU9</accession>
<dbReference type="InterPro" id="IPR002938">
    <property type="entry name" value="FAD-bd"/>
</dbReference>
<feature type="domain" description="FAD-binding" evidence="5">
    <location>
        <begin position="3"/>
        <end position="339"/>
    </location>
</feature>
<keyword evidence="7" id="KW-1185">Reference proteome</keyword>
<dbReference type="GO" id="GO:0071949">
    <property type="term" value="F:FAD binding"/>
    <property type="evidence" value="ECO:0007669"/>
    <property type="project" value="InterPro"/>
</dbReference>
<dbReference type="RefSeq" id="WP_117228806.1">
    <property type="nucleotide sequence ID" value="NZ_QVFU01000015.1"/>
</dbReference>
<reference evidence="6 7" key="1">
    <citation type="submission" date="2018-08" db="EMBL/GenBank/DDBJ databases">
        <title>Verrucosispora craniellae sp. nov., isolated from a marine sponge in the South China Sea.</title>
        <authorList>
            <person name="Li L."/>
            <person name="Lin H.W."/>
        </authorList>
    </citation>
    <scope>NUCLEOTIDE SEQUENCE [LARGE SCALE GENOMIC DNA]</scope>
    <source>
        <strain evidence="6 7">LHW63014</strain>
    </source>
</reference>